<feature type="non-terminal residue" evidence="1">
    <location>
        <position position="1"/>
    </location>
</feature>
<organism evidence="1">
    <name type="scientific">marine sediment metagenome</name>
    <dbReference type="NCBI Taxonomy" id="412755"/>
    <lineage>
        <taxon>unclassified sequences</taxon>
        <taxon>metagenomes</taxon>
        <taxon>ecological metagenomes</taxon>
    </lineage>
</organism>
<protein>
    <submittedName>
        <fullName evidence="1">Uncharacterized protein</fullName>
    </submittedName>
</protein>
<dbReference type="AlphaFoldDB" id="X1FMI5"/>
<reference evidence="1" key="1">
    <citation type="journal article" date="2014" name="Front. Microbiol.">
        <title>High frequency of phylogenetically diverse reductive dehalogenase-homologous genes in deep subseafloor sedimentary metagenomes.</title>
        <authorList>
            <person name="Kawai M."/>
            <person name="Futagami T."/>
            <person name="Toyoda A."/>
            <person name="Takaki Y."/>
            <person name="Nishi S."/>
            <person name="Hori S."/>
            <person name="Arai W."/>
            <person name="Tsubouchi T."/>
            <person name="Morono Y."/>
            <person name="Uchiyama I."/>
            <person name="Ito T."/>
            <person name="Fujiyama A."/>
            <person name="Inagaki F."/>
            <person name="Takami H."/>
        </authorList>
    </citation>
    <scope>NUCLEOTIDE SEQUENCE</scope>
    <source>
        <strain evidence="1">Expedition CK06-06</strain>
    </source>
</reference>
<gene>
    <name evidence="1" type="ORF">S03H2_15142</name>
</gene>
<dbReference type="EMBL" id="BARU01007685">
    <property type="protein sequence ID" value="GAH46901.1"/>
    <property type="molecule type" value="Genomic_DNA"/>
</dbReference>
<accession>X1FMI5</accession>
<evidence type="ECO:0000313" key="1">
    <source>
        <dbReference type="EMBL" id="GAH46901.1"/>
    </source>
</evidence>
<sequence>FLIQKIVFQYWDPISHLKEIKLGDGIRADHPSDVFEKFYRSKKYNNLIFKGIYKIGCVMAKLLNLKGRDLTIYAKKRGNL</sequence>
<proteinExistence type="predicted"/>
<name>X1FMI5_9ZZZZ</name>
<comment type="caution">
    <text evidence="1">The sequence shown here is derived from an EMBL/GenBank/DDBJ whole genome shotgun (WGS) entry which is preliminary data.</text>
</comment>